<keyword evidence="6" id="KW-0472">Membrane</keyword>
<keyword evidence="2" id="KW-1003">Cell membrane</keyword>
<evidence type="ECO:0000256" key="6">
    <source>
        <dbReference type="ARBA" id="ARBA00023136"/>
    </source>
</evidence>
<dbReference type="PANTHER" id="PTHR14969">
    <property type="entry name" value="SPHINGOSINE-1-PHOSPHATE PHOSPHOHYDROLASE"/>
    <property type="match status" value="1"/>
</dbReference>
<dbReference type="InterPro" id="IPR000326">
    <property type="entry name" value="PAP2/HPO"/>
</dbReference>
<evidence type="ECO:0000259" key="7">
    <source>
        <dbReference type="SMART" id="SM00014"/>
    </source>
</evidence>
<protein>
    <submittedName>
        <fullName evidence="8">PAP2 superfamily protein</fullName>
    </submittedName>
</protein>
<evidence type="ECO:0000256" key="5">
    <source>
        <dbReference type="ARBA" id="ARBA00022989"/>
    </source>
</evidence>
<proteinExistence type="predicted"/>
<dbReference type="EMBL" id="OBMI01000001">
    <property type="protein sequence ID" value="SOB80060.1"/>
    <property type="molecule type" value="Genomic_DNA"/>
</dbReference>
<dbReference type="GO" id="GO:0005886">
    <property type="term" value="C:plasma membrane"/>
    <property type="evidence" value="ECO:0007669"/>
    <property type="project" value="UniProtKB-SubCell"/>
</dbReference>
<evidence type="ECO:0000313" key="9">
    <source>
        <dbReference type="Proteomes" id="UP000219494"/>
    </source>
</evidence>
<name>A0A285QDP9_9SPHN</name>
<evidence type="ECO:0000256" key="4">
    <source>
        <dbReference type="ARBA" id="ARBA00022801"/>
    </source>
</evidence>
<feature type="domain" description="Phosphatidic acid phosphatase type 2/haloperoxidase" evidence="7">
    <location>
        <begin position="67"/>
        <end position="182"/>
    </location>
</feature>
<reference evidence="8 9" key="1">
    <citation type="submission" date="2017-07" db="EMBL/GenBank/DDBJ databases">
        <authorList>
            <person name="Sun Z.S."/>
            <person name="Albrecht U."/>
            <person name="Echele G."/>
            <person name="Lee C.C."/>
        </authorList>
    </citation>
    <scope>NUCLEOTIDE SEQUENCE [LARGE SCALE GENOMIC DNA]</scope>
    <source>
        <strain evidence="8 9">CGMCC 1.12672</strain>
    </source>
</reference>
<keyword evidence="4" id="KW-0378">Hydrolase</keyword>
<dbReference type="PANTHER" id="PTHR14969:SF62">
    <property type="entry name" value="DECAPRENYLPHOSPHORYL-5-PHOSPHORIBOSE PHOSPHATASE RV3807C-RELATED"/>
    <property type="match status" value="1"/>
</dbReference>
<accession>A0A285QDP9</accession>
<dbReference type="SMART" id="SM00014">
    <property type="entry name" value="acidPPc"/>
    <property type="match status" value="1"/>
</dbReference>
<keyword evidence="5" id="KW-1133">Transmembrane helix</keyword>
<dbReference type="RefSeq" id="WP_097062714.1">
    <property type="nucleotide sequence ID" value="NZ_OBMI01000001.1"/>
</dbReference>
<keyword evidence="3" id="KW-0812">Transmembrane</keyword>
<dbReference type="Proteomes" id="UP000219494">
    <property type="component" value="Unassembled WGS sequence"/>
</dbReference>
<comment type="subcellular location">
    <subcellularLocation>
        <location evidence="1">Cell membrane</location>
        <topology evidence="1">Multi-pass membrane protein</topology>
    </subcellularLocation>
</comment>
<evidence type="ECO:0000313" key="8">
    <source>
        <dbReference type="EMBL" id="SOB80060.1"/>
    </source>
</evidence>
<evidence type="ECO:0000256" key="2">
    <source>
        <dbReference type="ARBA" id="ARBA00022475"/>
    </source>
</evidence>
<dbReference type="InterPro" id="IPR036938">
    <property type="entry name" value="PAP2/HPO_sf"/>
</dbReference>
<dbReference type="SUPFAM" id="SSF48317">
    <property type="entry name" value="Acid phosphatase/Vanadium-dependent haloperoxidase"/>
    <property type="match status" value="1"/>
</dbReference>
<dbReference type="Gene3D" id="1.20.144.10">
    <property type="entry name" value="Phosphatidic acid phosphatase type 2/haloperoxidase"/>
    <property type="match status" value="1"/>
</dbReference>
<dbReference type="OrthoDB" id="8004717at2"/>
<organism evidence="8 9">
    <name type="scientific">Sphingomonas guangdongensis</name>
    <dbReference type="NCBI Taxonomy" id="1141890"/>
    <lineage>
        <taxon>Bacteria</taxon>
        <taxon>Pseudomonadati</taxon>
        <taxon>Pseudomonadota</taxon>
        <taxon>Alphaproteobacteria</taxon>
        <taxon>Sphingomonadales</taxon>
        <taxon>Sphingomonadaceae</taxon>
        <taxon>Sphingomonas</taxon>
    </lineage>
</organism>
<evidence type="ECO:0000256" key="1">
    <source>
        <dbReference type="ARBA" id="ARBA00004651"/>
    </source>
</evidence>
<dbReference type="GO" id="GO:0016787">
    <property type="term" value="F:hydrolase activity"/>
    <property type="evidence" value="ECO:0007669"/>
    <property type="project" value="UniProtKB-KW"/>
</dbReference>
<dbReference type="AlphaFoldDB" id="A0A285QDP9"/>
<keyword evidence="9" id="KW-1185">Reference proteome</keyword>
<evidence type="ECO:0000256" key="3">
    <source>
        <dbReference type="ARBA" id="ARBA00022692"/>
    </source>
</evidence>
<sequence>MTKAKRTAKKLHHIDRAMSETAAAERQSGPMRVLAAVNELSDQPPLIALSAATLAAGLVLRRPALTRGGARMLASHLLATAIKTAVKRSVDRTRPHSVDDGYDYRLEKGGSRSHHYSSFPSGHTAGAVAVARAAARTWPAHAPAAAVSATAVGAMQLPIGKHYAGDVIAGALIGYAAEAAVGAIEAAVLPAMTRRSAS</sequence>
<dbReference type="Pfam" id="PF01569">
    <property type="entry name" value="PAP2"/>
    <property type="match status" value="1"/>
</dbReference>
<gene>
    <name evidence="8" type="ORF">SAMN06297144_0870</name>
</gene>